<evidence type="ECO:0000256" key="8">
    <source>
        <dbReference type="PROSITE-ProRule" id="PRU10141"/>
    </source>
</evidence>
<evidence type="ECO:0000256" key="5">
    <source>
        <dbReference type="ARBA" id="ARBA00022741"/>
    </source>
</evidence>
<dbReference type="RefSeq" id="XP_021838252.2">
    <property type="nucleotide sequence ID" value="XM_021982560.2"/>
</dbReference>
<dbReference type="PROSITE" id="PS00107">
    <property type="entry name" value="PROTEIN_KINASE_ATP"/>
    <property type="match status" value="1"/>
</dbReference>
<evidence type="ECO:0000256" key="6">
    <source>
        <dbReference type="ARBA" id="ARBA00022777"/>
    </source>
</evidence>
<dbReference type="SUPFAM" id="SSF56112">
    <property type="entry name" value="Protein kinase-like (PK-like)"/>
    <property type="match status" value="1"/>
</dbReference>
<evidence type="ECO:0000256" key="2">
    <source>
        <dbReference type="ARBA" id="ARBA00022475"/>
    </source>
</evidence>
<evidence type="ECO:0000256" key="9">
    <source>
        <dbReference type="RuleBase" id="RU000304"/>
    </source>
</evidence>
<comment type="subcellular location">
    <subcellularLocation>
        <location evidence="1">Cell membrane</location>
    </subcellularLocation>
</comment>
<evidence type="ECO:0000256" key="1">
    <source>
        <dbReference type="ARBA" id="ARBA00004236"/>
    </source>
</evidence>
<sequence length="409" mass="45101">MGCCGSKEEVTNPIVSTAREFSNLPPEKAGMVRNNVVGGGGVGGGGRARVHGPPPPVVGRIIKPDLKVYTFSELKSATRNFRPDSVLGEGGFGRVYKGWIDKTTLAPSKVGVGIPVAVKKCSADSAQGLKEWKTEVNFLGKFSHPNLVKLIGYCWEEKELLLVYEHLNKGSLENHLFRKNVDPPSWSTRISIAMDAARGLDFLHTSENTVIYRDFKAANILLDENFGAKLSDFGLARMGPPVDRSHVTTQAVGTYGYAAPEYINTGHLYVRSDVYGFGVVMLELLTGFKAYDLSRPTGQTSLVDWYRPMLSEKSKVKKIIDPRMDEYPPEGINKFAQLILRCLQNDPKNRPPMSEVLIILERISTIRMNPKSSKPSSSKTRRPHSYHPSPTHRLGGGSSPRPRAHTLGL</sequence>
<keyword evidence="2" id="KW-0472">Membrane</keyword>
<dbReference type="Gene3D" id="1.10.510.10">
    <property type="entry name" value="Transferase(Phosphotransferase) domain 1"/>
    <property type="match status" value="1"/>
</dbReference>
<reference evidence="12" key="1">
    <citation type="journal article" date="2021" name="Nat. Commun.">
        <title>Genomic analyses provide insights into spinach domestication and the genetic basis of agronomic traits.</title>
        <authorList>
            <person name="Cai X."/>
            <person name="Sun X."/>
            <person name="Xu C."/>
            <person name="Sun H."/>
            <person name="Wang X."/>
            <person name="Ge C."/>
            <person name="Zhang Z."/>
            <person name="Wang Q."/>
            <person name="Fei Z."/>
            <person name="Jiao C."/>
            <person name="Wang Q."/>
        </authorList>
    </citation>
    <scope>NUCLEOTIDE SEQUENCE [LARGE SCALE GENOMIC DNA]</scope>
    <source>
        <strain evidence="12">cv. Varoflay</strain>
    </source>
</reference>
<evidence type="ECO:0000256" key="3">
    <source>
        <dbReference type="ARBA" id="ARBA00022527"/>
    </source>
</evidence>
<keyword evidence="2" id="KW-1003">Cell membrane</keyword>
<name>A0A9R0HWD6_SPIOL</name>
<protein>
    <submittedName>
        <fullName evidence="13">Probable serine/threonine-protein kinase CST</fullName>
    </submittedName>
</protein>
<evidence type="ECO:0000256" key="4">
    <source>
        <dbReference type="ARBA" id="ARBA00022679"/>
    </source>
</evidence>
<dbReference type="GO" id="GO:0005524">
    <property type="term" value="F:ATP binding"/>
    <property type="evidence" value="ECO:0007669"/>
    <property type="project" value="UniProtKB-UniRule"/>
</dbReference>
<dbReference type="GO" id="GO:0004674">
    <property type="term" value="F:protein serine/threonine kinase activity"/>
    <property type="evidence" value="ECO:0007669"/>
    <property type="project" value="UniProtKB-KW"/>
</dbReference>
<dbReference type="PROSITE" id="PS00108">
    <property type="entry name" value="PROTEIN_KINASE_ST"/>
    <property type="match status" value="1"/>
</dbReference>
<feature type="binding site" evidence="8">
    <location>
        <position position="120"/>
    </location>
    <ligand>
        <name>ATP</name>
        <dbReference type="ChEBI" id="CHEBI:30616"/>
    </ligand>
</feature>
<keyword evidence="12" id="KW-1185">Reference proteome</keyword>
<dbReference type="Proteomes" id="UP000813463">
    <property type="component" value="Chromosome 5"/>
</dbReference>
<dbReference type="PROSITE" id="PS50011">
    <property type="entry name" value="PROTEIN_KINASE_DOM"/>
    <property type="match status" value="1"/>
</dbReference>
<reference evidence="13" key="2">
    <citation type="submission" date="2025-08" db="UniProtKB">
        <authorList>
            <consortium name="RefSeq"/>
        </authorList>
    </citation>
    <scope>IDENTIFICATION</scope>
    <source>
        <tissue evidence="13">Leaf</tissue>
    </source>
</reference>
<evidence type="ECO:0000313" key="13">
    <source>
        <dbReference type="RefSeq" id="XP_021838252.2"/>
    </source>
</evidence>
<keyword evidence="3 9" id="KW-0723">Serine/threonine-protein kinase</keyword>
<organism evidence="12 13">
    <name type="scientific">Spinacia oleracea</name>
    <name type="common">Spinach</name>
    <dbReference type="NCBI Taxonomy" id="3562"/>
    <lineage>
        <taxon>Eukaryota</taxon>
        <taxon>Viridiplantae</taxon>
        <taxon>Streptophyta</taxon>
        <taxon>Embryophyta</taxon>
        <taxon>Tracheophyta</taxon>
        <taxon>Spermatophyta</taxon>
        <taxon>Magnoliopsida</taxon>
        <taxon>eudicotyledons</taxon>
        <taxon>Gunneridae</taxon>
        <taxon>Pentapetalae</taxon>
        <taxon>Caryophyllales</taxon>
        <taxon>Chenopodiaceae</taxon>
        <taxon>Chenopodioideae</taxon>
        <taxon>Anserineae</taxon>
        <taxon>Spinacia</taxon>
    </lineage>
</organism>
<dbReference type="Gene3D" id="3.30.200.20">
    <property type="entry name" value="Phosphorylase Kinase, domain 1"/>
    <property type="match status" value="1"/>
</dbReference>
<dbReference type="PANTHER" id="PTHR45621">
    <property type="entry name" value="OS01G0588500 PROTEIN-RELATED"/>
    <property type="match status" value="1"/>
</dbReference>
<feature type="domain" description="Protein kinase" evidence="11">
    <location>
        <begin position="81"/>
        <end position="363"/>
    </location>
</feature>
<comment type="similarity">
    <text evidence="9">Belongs to the protein kinase superfamily.</text>
</comment>
<evidence type="ECO:0000259" key="11">
    <source>
        <dbReference type="PROSITE" id="PS50011"/>
    </source>
</evidence>
<keyword evidence="7 8" id="KW-0067">ATP-binding</keyword>
<keyword evidence="5 8" id="KW-0547">Nucleotide-binding</keyword>
<dbReference type="InterPro" id="IPR017441">
    <property type="entry name" value="Protein_kinase_ATP_BS"/>
</dbReference>
<dbReference type="GO" id="GO:0005886">
    <property type="term" value="C:plasma membrane"/>
    <property type="evidence" value="ECO:0007669"/>
    <property type="project" value="UniProtKB-SubCell"/>
</dbReference>
<evidence type="ECO:0000256" key="10">
    <source>
        <dbReference type="SAM" id="MobiDB-lite"/>
    </source>
</evidence>
<dbReference type="AlphaFoldDB" id="A0A9R0HWD6"/>
<evidence type="ECO:0000313" key="12">
    <source>
        <dbReference type="Proteomes" id="UP000813463"/>
    </source>
</evidence>
<gene>
    <name evidence="13" type="primary">LOC110777997</name>
</gene>
<dbReference type="CDD" id="cd14066">
    <property type="entry name" value="STKc_IRAK"/>
    <property type="match status" value="1"/>
</dbReference>
<accession>A0A9R0HWD6</accession>
<dbReference type="KEGG" id="soe:110777997"/>
<keyword evidence="6 13" id="KW-0418">Kinase</keyword>
<dbReference type="InterPro" id="IPR011009">
    <property type="entry name" value="Kinase-like_dom_sf"/>
</dbReference>
<dbReference type="Pfam" id="PF07714">
    <property type="entry name" value="PK_Tyr_Ser-Thr"/>
    <property type="match status" value="1"/>
</dbReference>
<dbReference type="InterPro" id="IPR050823">
    <property type="entry name" value="Plant_Ser_Thr_Prot_Kinase"/>
</dbReference>
<dbReference type="InterPro" id="IPR001245">
    <property type="entry name" value="Ser-Thr/Tyr_kinase_cat_dom"/>
</dbReference>
<dbReference type="GeneID" id="110777997"/>
<dbReference type="InterPro" id="IPR000719">
    <property type="entry name" value="Prot_kinase_dom"/>
</dbReference>
<dbReference type="InterPro" id="IPR008271">
    <property type="entry name" value="Ser/Thr_kinase_AS"/>
</dbReference>
<keyword evidence="4" id="KW-0808">Transferase</keyword>
<evidence type="ECO:0000256" key="7">
    <source>
        <dbReference type="ARBA" id="ARBA00022840"/>
    </source>
</evidence>
<proteinExistence type="inferred from homology"/>
<feature type="region of interest" description="Disordered" evidence="10">
    <location>
        <begin position="368"/>
        <end position="409"/>
    </location>
</feature>